<dbReference type="Pfam" id="PF13907">
    <property type="entry name" value="CHD1-like_C"/>
    <property type="match status" value="1"/>
</dbReference>
<dbReference type="Gene3D" id="2.40.50.40">
    <property type="match status" value="2"/>
</dbReference>
<dbReference type="Pfam" id="PF00385">
    <property type="entry name" value="Chromo"/>
    <property type="match status" value="2"/>
</dbReference>
<dbReference type="Gene3D" id="3.40.50.10810">
    <property type="entry name" value="Tandem AAA-ATPase domain"/>
    <property type="match status" value="1"/>
</dbReference>
<feature type="compositionally biased region" description="Low complexity" evidence="10">
    <location>
        <begin position="43"/>
        <end position="55"/>
    </location>
</feature>
<keyword evidence="9" id="KW-0539">Nucleus</keyword>
<dbReference type="Pfam" id="PF23588">
    <property type="entry name" value="HTH_CHD1_Hrp3"/>
    <property type="match status" value="1"/>
</dbReference>
<evidence type="ECO:0000256" key="10">
    <source>
        <dbReference type="SAM" id="MobiDB-lite"/>
    </source>
</evidence>
<comment type="subcellular location">
    <subcellularLocation>
        <location evidence="1">Nucleus</location>
    </subcellularLocation>
</comment>
<dbReference type="GO" id="GO:0003678">
    <property type="term" value="F:DNA helicase activity"/>
    <property type="evidence" value="ECO:0007669"/>
    <property type="project" value="UniProtKB-EC"/>
</dbReference>
<dbReference type="Pfam" id="PF00176">
    <property type="entry name" value="SNF2-rel_dom"/>
    <property type="match status" value="1"/>
</dbReference>
<dbReference type="SUPFAM" id="SSF52540">
    <property type="entry name" value="P-loop containing nucleoside triphosphate hydrolases"/>
    <property type="match status" value="2"/>
</dbReference>
<feature type="compositionally biased region" description="Basic and acidic residues" evidence="10">
    <location>
        <begin position="1448"/>
        <end position="1472"/>
    </location>
</feature>
<dbReference type="CDD" id="cd18660">
    <property type="entry name" value="CD1_tandem"/>
    <property type="match status" value="1"/>
</dbReference>
<dbReference type="InterPro" id="IPR038718">
    <property type="entry name" value="SNF2-like_sf"/>
</dbReference>
<protein>
    <submittedName>
        <fullName evidence="14">ATP-dependent DNA helicase Hrp3</fullName>
        <ecNumber evidence="14">3.6.4.12</ecNumber>
    </submittedName>
</protein>
<dbReference type="Pfam" id="PF00271">
    <property type="entry name" value="Helicase_C"/>
    <property type="match status" value="1"/>
</dbReference>
<comment type="similarity">
    <text evidence="2">Belongs to the SNF2/RAD54 helicase family.</text>
</comment>
<dbReference type="InterPro" id="IPR016197">
    <property type="entry name" value="Chromo-like_dom_sf"/>
</dbReference>
<keyword evidence="15" id="KW-1185">Reference proteome</keyword>
<feature type="domain" description="Chromo" evidence="11">
    <location>
        <begin position="267"/>
        <end position="338"/>
    </location>
</feature>
<evidence type="ECO:0000256" key="6">
    <source>
        <dbReference type="ARBA" id="ARBA00022801"/>
    </source>
</evidence>
<feature type="compositionally biased region" description="Basic residues" evidence="10">
    <location>
        <begin position="154"/>
        <end position="163"/>
    </location>
</feature>
<evidence type="ECO:0000313" key="15">
    <source>
        <dbReference type="Proteomes" id="UP001642405"/>
    </source>
</evidence>
<feature type="compositionally biased region" description="Low complexity" evidence="10">
    <location>
        <begin position="1624"/>
        <end position="1638"/>
    </location>
</feature>
<dbReference type="SMART" id="SM00490">
    <property type="entry name" value="HELICc"/>
    <property type="match status" value="1"/>
</dbReference>
<dbReference type="InterPro" id="IPR014001">
    <property type="entry name" value="Helicase_ATP-bd"/>
</dbReference>
<dbReference type="SMART" id="SM00487">
    <property type="entry name" value="DEXDc"/>
    <property type="match status" value="1"/>
</dbReference>
<name>A0ABP0CMW2_9PEZI</name>
<evidence type="ECO:0000313" key="14">
    <source>
        <dbReference type="EMBL" id="CAK7233439.1"/>
    </source>
</evidence>
<dbReference type="InterPro" id="IPR000953">
    <property type="entry name" value="Chromo/chromo_shadow_dom"/>
</dbReference>
<dbReference type="PROSITE" id="PS50013">
    <property type="entry name" value="CHROMO_2"/>
    <property type="match status" value="2"/>
</dbReference>
<evidence type="ECO:0000256" key="8">
    <source>
        <dbReference type="ARBA" id="ARBA00023125"/>
    </source>
</evidence>
<dbReference type="PANTHER" id="PTHR45623:SF14">
    <property type="entry name" value="CHROMODOMAIN-HELICASE-DNA-BINDING PROTEIN 1"/>
    <property type="match status" value="1"/>
</dbReference>
<comment type="caution">
    <text evidence="14">The sequence shown here is derived from an EMBL/GenBank/DDBJ whole genome shotgun (WGS) entry which is preliminary data.</text>
</comment>
<dbReference type="InterPro" id="IPR023780">
    <property type="entry name" value="Chromo_domain"/>
</dbReference>
<feature type="compositionally biased region" description="Basic and acidic residues" evidence="10">
    <location>
        <begin position="1749"/>
        <end position="1773"/>
    </location>
</feature>
<dbReference type="InterPro" id="IPR027417">
    <property type="entry name" value="P-loop_NTPase"/>
</dbReference>
<sequence length="1795" mass="205591">MSASPASSPVNRHASPTPDSPIANGAAGHQSESDLSDVEPTYANAASLSPSAAPDANEDDVEDDEDEDDDLAVANDFEDEPSEPSENDVSDDGDFDDAQSDADADADPDVDAAVDQDEESPASSDSGRTPKRKASAMGEDDFMRSNPELYGLRRSSRPVQRRKVVSDDDDSEDEPVVRPSKRGTPARHTSADSDSDNYGGARARSFQKKARRKQEAQPSLMFAEKRWSSRRAAQVSVGKYNESEFDDEDESEMLTPQWVPEAEDNLPYIEKIVRHREKEGVTITPDSNRHDFEYYIKWQGQSHLHDTWESTATVAGFRGFRRLENYYRKIVEFELDMRFGGDDYSPEQREQWLLDREREEQAHEDYTKVERVVAKRNGDEGVEYFIKWKGLQYDECTWEAAAVVSDHAQDKVDQFLDRSSRSWVSDRSETNLNTRSRMTKLDSQPSYIKNGELREFQMKGLNFLALNWTRGNNVILADEMGLGKTVQSVSFLSWLRNDREQEGPFLVVAPLSVIPAWCDTFNHWAPDLNYVVYLGPESARSVIRDYELLVDGNPKKAKFNVLVTSYDFILQDWEFLKSIKWQALMVDEAHRLKNRESQLYSRLVSFNIPCRVLITGTPIQNNLHELSALLDFLNPGKVVVDDDLVQLGMADSKTEEENDDDEKRRETQEKLTSFHAAIAPFILRRTKETVESDLPPKTEKIIRVELSDVQLDYYKNILTRNYAALSDASGGHKQSLLNIMMELKKVSNHPYLFPGVEESVLKGSERREDQIKGLIASSGKMMLLDQLLTKLKKDNHRVLIFSQMVKMLDLLGDYLRVRGHTFQRLDGTIPAGPRRMAIDHFNAEGSDDFCFLLSTRAGGLGINLMTADTVIIYDSDWNPQADLQAMARAHRIGQKRPVNVYRLVAKQTIEEEVIKRARNKLFLEYLTIQAGVTDEGKELREQFKEKGLKMDEAKTAEDIQWILKMRSQNLFEQSGNQAKLEQLDIDSILENAEVTKTNVDDKLNLSTGGIDWDNWMQVTDVKVDELAMDWDQIIPADRLAAIKSEEEKRLHEAYLTKAMEENAPRRATLKKRNVSGMDDSDRTERLAKKRQREKQEQEEYEERQAALRDPRRPLNEKETRNLIRAMFRYGSFEDRGEDIILDARLGDRDRDFTKSVVDDLLTISKNAVEANQARIREEQEKAGKALARKDKKAVLVDFGEVKKINAETIVERPPQLRLLHKVLEEHGNPHSFRLHDASKAAHYTCEWGAREDGMLLVGIDRYGFGAWTQIRDDPELDMADKFFLEEHRVEKKEERKKGDDKSIQSPGAVHLVRRSEYLLSVLLAKYSDDAAAQKAVENHHRSKKTVNGHRRGDDLSRSPAPAKRPSMQKNHQRDRPISNSDYLNLRPSNHHGGSGSGERLLTPRNDFKRKHEYDHNDRDRKQRRTTDGDRRDGNNGTSSTGGGSGQKDSQKESQKDGPKDGQPKEKRKKLDSETLEQLKAAQRKAVQRFEELMKLDDGKLDYRDDEQVMWSLLKPVRVNFKKIMETTPERVEKAKERAAIMGKELRQIGDCVIGLKKNQAVPAATLDSLMPRFWDFLSSIWPINEVAVTGHQLSKMYEALRAKDEKGSGGSSNGNNTGAGAGAGSTNATSATNANNTNRASRDDLEDGEIDSERDSRREPSRREHEHRDSRDSRDSWDGRDHRDRDWDRDRDRDRDRNRDRERDRARERDRDRDRDQARRSTGLLGDLRRGDDRGYGSSDSRSPYAAETGDRLSFRKDPRREYQPQREWDRLRPTPWQQQQQQQQQYTASRPNPY</sequence>
<evidence type="ECO:0000256" key="7">
    <source>
        <dbReference type="ARBA" id="ARBA00022840"/>
    </source>
</evidence>
<dbReference type="Proteomes" id="UP001642405">
    <property type="component" value="Unassembled WGS sequence"/>
</dbReference>
<evidence type="ECO:0000259" key="13">
    <source>
        <dbReference type="PROSITE" id="PS51194"/>
    </source>
</evidence>
<evidence type="ECO:0000256" key="5">
    <source>
        <dbReference type="ARBA" id="ARBA00022741"/>
    </source>
</evidence>
<dbReference type="InterPro" id="IPR056302">
    <property type="entry name" value="CHD1-2/Hrp3_HTH"/>
</dbReference>
<keyword evidence="6 14" id="KW-0378">Hydrolase</keyword>
<dbReference type="Pfam" id="PF18196">
    <property type="entry name" value="Cdh1_DBD_1"/>
    <property type="match status" value="1"/>
</dbReference>
<evidence type="ECO:0000256" key="1">
    <source>
        <dbReference type="ARBA" id="ARBA00004123"/>
    </source>
</evidence>
<keyword evidence="5" id="KW-0547">Nucleotide-binding</keyword>
<feature type="domain" description="Helicase C-terminal" evidence="13">
    <location>
        <begin position="783"/>
        <end position="947"/>
    </location>
</feature>
<evidence type="ECO:0000256" key="9">
    <source>
        <dbReference type="ARBA" id="ARBA00023242"/>
    </source>
</evidence>
<feature type="compositionally biased region" description="Basic and acidic residues" evidence="10">
    <location>
        <begin position="1651"/>
        <end position="1719"/>
    </location>
</feature>
<comment type="subunit">
    <text evidence="3">Component of the NuA4 histone acetyltransferase complex.</text>
</comment>
<dbReference type="GO" id="GO:0016787">
    <property type="term" value="F:hydrolase activity"/>
    <property type="evidence" value="ECO:0007669"/>
    <property type="project" value="UniProtKB-KW"/>
</dbReference>
<dbReference type="CDD" id="cd18659">
    <property type="entry name" value="CD2_tandem"/>
    <property type="match status" value="1"/>
</dbReference>
<keyword evidence="7" id="KW-0067">ATP-binding</keyword>
<feature type="region of interest" description="Disordered" evidence="10">
    <location>
        <begin position="1334"/>
        <end position="1474"/>
    </location>
</feature>
<dbReference type="Gene3D" id="3.40.50.300">
    <property type="entry name" value="P-loop containing nucleotide triphosphate hydrolases"/>
    <property type="match status" value="1"/>
</dbReference>
<feature type="compositionally biased region" description="Gly residues" evidence="10">
    <location>
        <begin position="1608"/>
        <end position="1623"/>
    </location>
</feature>
<evidence type="ECO:0000259" key="12">
    <source>
        <dbReference type="PROSITE" id="PS51192"/>
    </source>
</evidence>
<dbReference type="InterPro" id="IPR049730">
    <property type="entry name" value="SNF2/RAD54-like_C"/>
</dbReference>
<feature type="domain" description="Chromo" evidence="11">
    <location>
        <begin position="367"/>
        <end position="427"/>
    </location>
</feature>
<dbReference type="PROSITE" id="PS51192">
    <property type="entry name" value="HELICASE_ATP_BIND_1"/>
    <property type="match status" value="1"/>
</dbReference>
<feature type="domain" description="Helicase ATP-binding" evidence="12">
    <location>
        <begin position="465"/>
        <end position="636"/>
    </location>
</feature>
<evidence type="ECO:0000256" key="2">
    <source>
        <dbReference type="ARBA" id="ARBA00007025"/>
    </source>
</evidence>
<feature type="compositionally biased region" description="Basic residues" evidence="10">
    <location>
        <begin position="1340"/>
        <end position="1349"/>
    </location>
</feature>
<dbReference type="Gene3D" id="6.10.140.1440">
    <property type="match status" value="1"/>
</dbReference>
<dbReference type="InterPro" id="IPR001650">
    <property type="entry name" value="Helicase_C-like"/>
</dbReference>
<feature type="region of interest" description="Disordered" evidence="10">
    <location>
        <begin position="1"/>
        <end position="220"/>
    </location>
</feature>
<gene>
    <name evidence="14" type="primary">hrp3</name>
    <name evidence="14" type="ORF">SCUCBS95973_008594</name>
</gene>
<dbReference type="InterPro" id="IPR025260">
    <property type="entry name" value="CHD1-like_C"/>
</dbReference>
<feature type="region of interest" description="Disordered" evidence="10">
    <location>
        <begin position="1604"/>
        <end position="1795"/>
    </location>
</feature>
<accession>A0ABP0CMW2</accession>
<evidence type="ECO:0000256" key="4">
    <source>
        <dbReference type="ARBA" id="ARBA00022737"/>
    </source>
</evidence>
<dbReference type="EC" id="3.6.4.12" evidence="14"/>
<evidence type="ECO:0000256" key="3">
    <source>
        <dbReference type="ARBA" id="ARBA00011353"/>
    </source>
</evidence>
<keyword evidence="8" id="KW-0238">DNA-binding</keyword>
<feature type="compositionally biased region" description="Basic and acidic residues" evidence="10">
    <location>
        <begin position="1405"/>
        <end position="1433"/>
    </location>
</feature>
<dbReference type="PANTHER" id="PTHR45623">
    <property type="entry name" value="CHROMODOMAIN-HELICASE-DNA-BINDING PROTEIN 3-RELATED-RELATED"/>
    <property type="match status" value="1"/>
</dbReference>
<organism evidence="14 15">
    <name type="scientific">Sporothrix curviconia</name>
    <dbReference type="NCBI Taxonomy" id="1260050"/>
    <lineage>
        <taxon>Eukaryota</taxon>
        <taxon>Fungi</taxon>
        <taxon>Dikarya</taxon>
        <taxon>Ascomycota</taxon>
        <taxon>Pezizomycotina</taxon>
        <taxon>Sordariomycetes</taxon>
        <taxon>Sordariomycetidae</taxon>
        <taxon>Ophiostomatales</taxon>
        <taxon>Ophiostomataceae</taxon>
        <taxon>Sporothrix</taxon>
    </lineage>
</organism>
<feature type="compositionally biased region" description="Polar residues" evidence="10">
    <location>
        <begin position="1"/>
        <end position="10"/>
    </location>
</feature>
<dbReference type="EMBL" id="CAWUHB010000074">
    <property type="protein sequence ID" value="CAK7233439.1"/>
    <property type="molecule type" value="Genomic_DNA"/>
</dbReference>
<evidence type="ECO:0000259" key="11">
    <source>
        <dbReference type="PROSITE" id="PS50013"/>
    </source>
</evidence>
<dbReference type="InterPro" id="IPR000330">
    <property type="entry name" value="SNF2_N"/>
</dbReference>
<proteinExistence type="inferred from homology"/>
<dbReference type="CDD" id="cd18793">
    <property type="entry name" value="SF2_C_SNF"/>
    <property type="match status" value="1"/>
</dbReference>
<dbReference type="SMART" id="SM00298">
    <property type="entry name" value="CHROMO"/>
    <property type="match status" value="2"/>
</dbReference>
<keyword evidence="14" id="KW-0347">Helicase</keyword>
<dbReference type="SMART" id="SM01176">
    <property type="entry name" value="DUF4208"/>
    <property type="match status" value="1"/>
</dbReference>
<dbReference type="PROSITE" id="PS51194">
    <property type="entry name" value="HELICASE_CTER"/>
    <property type="match status" value="1"/>
</dbReference>
<feature type="region of interest" description="Disordered" evidence="10">
    <location>
        <begin position="1065"/>
        <end position="1115"/>
    </location>
</feature>
<feature type="compositionally biased region" description="Acidic residues" evidence="10">
    <location>
        <begin position="56"/>
        <end position="120"/>
    </location>
</feature>
<dbReference type="InterPro" id="IPR041150">
    <property type="entry name" value="Cdh1_DBD"/>
</dbReference>
<dbReference type="Gene3D" id="1.10.10.60">
    <property type="entry name" value="Homeodomain-like"/>
    <property type="match status" value="1"/>
</dbReference>
<dbReference type="SUPFAM" id="SSF54160">
    <property type="entry name" value="Chromo domain-like"/>
    <property type="match status" value="2"/>
</dbReference>
<keyword evidence="4" id="KW-0677">Repeat</keyword>
<feature type="compositionally biased region" description="Basic and acidic residues" evidence="10">
    <location>
        <begin position="1093"/>
        <end position="1115"/>
    </location>
</feature>
<reference evidence="14 15" key="1">
    <citation type="submission" date="2024-01" db="EMBL/GenBank/DDBJ databases">
        <authorList>
            <person name="Allen C."/>
            <person name="Tagirdzhanova G."/>
        </authorList>
    </citation>
    <scope>NUCLEOTIDE SEQUENCE [LARGE SCALE GENOMIC DNA]</scope>
</reference>